<name>A0A4D6MRF9_VIGUN</name>
<comment type="function">
    <text evidence="8">Stimulates the transcription of various genes by recognizing and binding to a CCAAT motif in promoters.</text>
</comment>
<dbReference type="GO" id="GO:0046982">
    <property type="term" value="F:protein heterodimerization activity"/>
    <property type="evidence" value="ECO:0007669"/>
    <property type="project" value="InterPro"/>
</dbReference>
<dbReference type="InterPro" id="IPR003958">
    <property type="entry name" value="CBFA_NFYB_domain"/>
</dbReference>
<comment type="subcellular location">
    <subcellularLocation>
        <location evidence="1">Nucleus</location>
    </subcellularLocation>
</comment>
<keyword evidence="4" id="KW-0804">Transcription</keyword>
<feature type="domain" description="Transcription factor CBF/NF-Y/archaeal histone" evidence="9">
    <location>
        <begin position="23"/>
        <end position="87"/>
    </location>
</feature>
<evidence type="ECO:0000313" key="11">
    <source>
        <dbReference type="Proteomes" id="UP000501690"/>
    </source>
</evidence>
<dbReference type="AlphaFoldDB" id="A0A4D6MRF9"/>
<sequence>MRQAGAYSGLLCGGVAGRTGPHSLPLARIKKIMKKSGDDVKMISGEAPIIFSKACELFIQELTRRSWIIAMQGKRRTLHKEDLTSAVIATDLFDFLITLVSDSDTRSPGVTTTTMEVETLYQSSAT</sequence>
<dbReference type="EMBL" id="CP039352">
    <property type="protein sequence ID" value="QCE02699.1"/>
    <property type="molecule type" value="Genomic_DNA"/>
</dbReference>
<keyword evidence="11" id="KW-1185">Reference proteome</keyword>
<evidence type="ECO:0000256" key="8">
    <source>
        <dbReference type="ARBA" id="ARBA00059992"/>
    </source>
</evidence>
<reference evidence="10 11" key="1">
    <citation type="submission" date="2019-04" db="EMBL/GenBank/DDBJ databases">
        <title>An improved genome assembly and genetic linkage map for asparagus bean, Vigna unguiculata ssp. sesquipedialis.</title>
        <authorList>
            <person name="Xia Q."/>
            <person name="Zhang R."/>
            <person name="Dong Y."/>
        </authorList>
    </citation>
    <scope>NUCLEOTIDE SEQUENCE [LARGE SCALE GENOMIC DNA]</scope>
    <source>
        <tissue evidence="10">Leaf</tissue>
    </source>
</reference>
<evidence type="ECO:0000256" key="5">
    <source>
        <dbReference type="ARBA" id="ARBA00023242"/>
    </source>
</evidence>
<comment type="similarity">
    <text evidence="7">Belongs to the NFYC/HAP5 subunit family.</text>
</comment>
<dbReference type="InterPro" id="IPR050568">
    <property type="entry name" value="Transcr_DNA_Rep_Reg"/>
</dbReference>
<dbReference type="InterPro" id="IPR009072">
    <property type="entry name" value="Histone-fold"/>
</dbReference>
<evidence type="ECO:0000256" key="3">
    <source>
        <dbReference type="ARBA" id="ARBA00023125"/>
    </source>
</evidence>
<dbReference type="GO" id="GO:0005634">
    <property type="term" value="C:nucleus"/>
    <property type="evidence" value="ECO:0007669"/>
    <property type="project" value="UniProtKB-SubCell"/>
</dbReference>
<keyword evidence="3" id="KW-0238">DNA-binding</keyword>
<evidence type="ECO:0000259" key="9">
    <source>
        <dbReference type="Pfam" id="PF00808"/>
    </source>
</evidence>
<keyword evidence="5" id="KW-0539">Nucleus</keyword>
<dbReference type="Proteomes" id="UP000501690">
    <property type="component" value="Linkage Group LG8"/>
</dbReference>
<proteinExistence type="inferred from homology"/>
<dbReference type="Gene3D" id="1.10.20.10">
    <property type="entry name" value="Histone, subunit A"/>
    <property type="match status" value="1"/>
</dbReference>
<dbReference type="GO" id="GO:0000978">
    <property type="term" value="F:RNA polymerase II cis-regulatory region sequence-specific DNA binding"/>
    <property type="evidence" value="ECO:0007669"/>
    <property type="project" value="TreeGrafter"/>
</dbReference>
<dbReference type="FunFam" id="1.10.20.10:FF:000062">
    <property type="entry name" value="Nuclear transcription factor Y subunit C"/>
    <property type="match status" value="1"/>
</dbReference>
<evidence type="ECO:0000313" key="10">
    <source>
        <dbReference type="EMBL" id="QCE02699.1"/>
    </source>
</evidence>
<dbReference type="PANTHER" id="PTHR10252">
    <property type="entry name" value="HISTONE-LIKE TRANSCRIPTION FACTOR CCAAT-RELATED"/>
    <property type="match status" value="1"/>
</dbReference>
<evidence type="ECO:0000256" key="2">
    <source>
        <dbReference type="ARBA" id="ARBA00023015"/>
    </source>
</evidence>
<dbReference type="GO" id="GO:0000981">
    <property type="term" value="F:DNA-binding transcription factor activity, RNA polymerase II-specific"/>
    <property type="evidence" value="ECO:0007669"/>
    <property type="project" value="TreeGrafter"/>
</dbReference>
<accession>A0A4D6MRF9</accession>
<keyword evidence="2" id="KW-0805">Transcription regulation</keyword>
<dbReference type="PANTHER" id="PTHR10252:SF41">
    <property type="entry name" value="HAP5 SUBUNIT OF HAP COMPLEX"/>
    <property type="match status" value="1"/>
</dbReference>
<protein>
    <submittedName>
        <fullName evidence="10">Nuclear transcription factor Y</fullName>
    </submittedName>
</protein>
<comment type="subunit">
    <text evidence="6">Heterotrimeric transcription factor composed of three components, NF-YA, NF-YB and NF-YC. NF-YB and NF-YC must interact and dimerize for NF-YA association and DNA binding.</text>
</comment>
<dbReference type="SUPFAM" id="SSF47113">
    <property type="entry name" value="Histone-fold"/>
    <property type="match status" value="1"/>
</dbReference>
<evidence type="ECO:0000256" key="7">
    <source>
        <dbReference type="ARBA" id="ARBA00038129"/>
    </source>
</evidence>
<organism evidence="10 11">
    <name type="scientific">Vigna unguiculata</name>
    <name type="common">Cowpea</name>
    <dbReference type="NCBI Taxonomy" id="3917"/>
    <lineage>
        <taxon>Eukaryota</taxon>
        <taxon>Viridiplantae</taxon>
        <taxon>Streptophyta</taxon>
        <taxon>Embryophyta</taxon>
        <taxon>Tracheophyta</taxon>
        <taxon>Spermatophyta</taxon>
        <taxon>Magnoliopsida</taxon>
        <taxon>eudicotyledons</taxon>
        <taxon>Gunneridae</taxon>
        <taxon>Pentapetalae</taxon>
        <taxon>rosids</taxon>
        <taxon>fabids</taxon>
        <taxon>Fabales</taxon>
        <taxon>Fabaceae</taxon>
        <taxon>Papilionoideae</taxon>
        <taxon>50 kb inversion clade</taxon>
        <taxon>NPAAA clade</taxon>
        <taxon>indigoferoid/millettioid clade</taxon>
        <taxon>Phaseoleae</taxon>
        <taxon>Vigna</taxon>
    </lineage>
</organism>
<dbReference type="Pfam" id="PF00808">
    <property type="entry name" value="CBFD_NFYB_HMF"/>
    <property type="match status" value="1"/>
</dbReference>
<dbReference type="CDD" id="cd22908">
    <property type="entry name" value="HFD_NFYC-like"/>
    <property type="match status" value="1"/>
</dbReference>
<gene>
    <name evidence="10" type="ORF">DEO72_LG8g714</name>
</gene>
<evidence type="ECO:0000256" key="4">
    <source>
        <dbReference type="ARBA" id="ARBA00023163"/>
    </source>
</evidence>
<evidence type="ECO:0000256" key="6">
    <source>
        <dbReference type="ARBA" id="ARBA00025911"/>
    </source>
</evidence>
<evidence type="ECO:0000256" key="1">
    <source>
        <dbReference type="ARBA" id="ARBA00004123"/>
    </source>
</evidence>